<sequence>YDTARCPVNPATGLRPNFRNLTGDTPAGIPKWTVSGSATINHDFGNDYSGYARVEYDYVSKTQLTETVPPNLNSY</sequence>
<evidence type="ECO:0000313" key="2">
    <source>
        <dbReference type="Proteomes" id="UP001287282"/>
    </source>
</evidence>
<protein>
    <recommendedName>
        <fullName evidence="3">TonB-dependent receptor</fullName>
    </recommendedName>
</protein>
<evidence type="ECO:0008006" key="3">
    <source>
        <dbReference type="Google" id="ProtNLM"/>
    </source>
</evidence>
<proteinExistence type="predicted"/>
<dbReference type="EMBL" id="JAWJBA010001149">
    <property type="protein sequence ID" value="MDV2687743.1"/>
    <property type="molecule type" value="Genomic_DNA"/>
</dbReference>
<feature type="non-terminal residue" evidence="1">
    <location>
        <position position="1"/>
    </location>
</feature>
<keyword evidence="2" id="KW-1185">Reference proteome</keyword>
<evidence type="ECO:0000313" key="1">
    <source>
        <dbReference type="EMBL" id="MDV2687743.1"/>
    </source>
</evidence>
<dbReference type="Proteomes" id="UP001287282">
    <property type="component" value="Unassembled WGS sequence"/>
</dbReference>
<feature type="non-terminal residue" evidence="1">
    <location>
        <position position="75"/>
    </location>
</feature>
<organism evidence="1 2">
    <name type="scientific">Alkalihalophilus lindianensis</name>
    <dbReference type="NCBI Taxonomy" id="1630542"/>
    <lineage>
        <taxon>Bacteria</taxon>
        <taxon>Bacillati</taxon>
        <taxon>Bacillota</taxon>
        <taxon>Bacilli</taxon>
        <taxon>Bacillales</taxon>
        <taxon>Bacillaceae</taxon>
        <taxon>Alkalihalophilus</taxon>
    </lineage>
</organism>
<accession>A0ABU3XIL6</accession>
<name>A0ABU3XIL6_9BACI</name>
<comment type="caution">
    <text evidence="1">The sequence shown here is derived from an EMBL/GenBank/DDBJ whole genome shotgun (WGS) entry which is preliminary data.</text>
</comment>
<dbReference type="RefSeq" id="WP_317124553.1">
    <property type="nucleotide sequence ID" value="NZ_JAWJBA010001149.1"/>
</dbReference>
<gene>
    <name evidence="1" type="ORF">RYX56_25680</name>
</gene>
<reference evidence="1 2" key="1">
    <citation type="submission" date="2023-10" db="EMBL/GenBank/DDBJ databases">
        <title>Screening of Alkalihalobacillus lindianensis BZ-TG-R113 and Its Alleviation of Salt Stress on Rapeseed Growth.</title>
        <authorList>
            <person name="Zhao B."/>
            <person name="Guo T."/>
        </authorList>
    </citation>
    <scope>NUCLEOTIDE SEQUENCE [LARGE SCALE GENOMIC DNA]</scope>
    <source>
        <strain evidence="1 2">BZ-TG-R113</strain>
    </source>
</reference>